<feature type="domain" description="AIG1-type G" evidence="5">
    <location>
        <begin position="494"/>
        <end position="577"/>
    </location>
</feature>
<sequence length="779" mass="87832">SEITQLESNPAKNQAELESKKKRLKELQDQEKQLTASLPLNTQITILQKEIKQLESKSTRTKVEEVLLSEKKKELEELLKKQNNSDTNNAKPTDKTALVIGCGVVATILIFDGVCKRDSDLENKGKTREEITKLDISKGKIGNNYFKEGKNLVGSLRLEGFTNLRTLICFGHQLIGLDVSNCSNLENLDCRDNELNSLNTTGCLNLKTIDCSSNHIRELDLSACPSLKEVEISNGKSTLANVLTDTNQFVEKKCGASITKHFQKIEEDILFKIGEGIHAAKEGINQVLFVAKGRFSDEQVIAFDTFKDFIAESGITRFTTIVKTGFKDFSNSQECARDRQSLLVQAKKIRKIIESCNDIIHVNNPAIPELDEEGSDNEQEIIITKKKRKASREKKKEIEQSNIIGGVTASVEYNAQKKKHSPNQTYPQKTGISLLNSQDMDIESETVTQNKRPLSISSQTELSREEIKLPKTSETQETQSELMENLYLKKNMTKTIILIGRTGSGKSTLANVISGTNKFKESGASISETKDIQSEEFEENNIGYRIIDTVGIGDTKLTKEEVLDKIAEAIYLAREGKEKCKEDIDLMLAKGDRLAEIIDSCQGKVVHVNNPPIEIKENLQESCQSFYNPPKLKELSAEIISYMENKLELKKRLKHEKLEIIESKRKIKENISAEVNKISLISREEMDNIQELNAKGENNDSSKEKITKLKNSIEKLKKEIQEKEEIIRKKVLDSVFNNYKSIIGVPGGDIFIGKVLGEEFIVKELVDDWMERRFSLEET</sequence>
<evidence type="ECO:0000313" key="6">
    <source>
        <dbReference type="EMBL" id="CAG8690309.1"/>
    </source>
</evidence>
<evidence type="ECO:0000256" key="3">
    <source>
        <dbReference type="SAM" id="Coils"/>
    </source>
</evidence>
<feature type="non-terminal residue" evidence="6">
    <location>
        <position position="779"/>
    </location>
</feature>
<dbReference type="SUPFAM" id="SSF52058">
    <property type="entry name" value="L domain-like"/>
    <property type="match status" value="1"/>
</dbReference>
<accession>A0A9N9HLP7</accession>
<evidence type="ECO:0000259" key="5">
    <source>
        <dbReference type="Pfam" id="PF04548"/>
    </source>
</evidence>
<dbReference type="AlphaFoldDB" id="A0A9N9HLP7"/>
<name>A0A9N9HLP7_9GLOM</name>
<reference evidence="6" key="1">
    <citation type="submission" date="2021-06" db="EMBL/GenBank/DDBJ databases">
        <authorList>
            <person name="Kallberg Y."/>
            <person name="Tangrot J."/>
            <person name="Rosling A."/>
        </authorList>
    </citation>
    <scope>NUCLEOTIDE SEQUENCE</scope>
    <source>
        <strain evidence="6">FL130A</strain>
    </source>
</reference>
<dbReference type="PANTHER" id="PTHR10903">
    <property type="entry name" value="GTPASE, IMAP FAMILY MEMBER-RELATED"/>
    <property type="match status" value="1"/>
</dbReference>
<dbReference type="Gene3D" id="3.40.50.300">
    <property type="entry name" value="P-loop containing nucleotide triphosphate hydrolases"/>
    <property type="match status" value="2"/>
</dbReference>
<feature type="non-terminal residue" evidence="6">
    <location>
        <position position="1"/>
    </location>
</feature>
<dbReference type="GO" id="GO:0005525">
    <property type="term" value="F:GTP binding"/>
    <property type="evidence" value="ECO:0007669"/>
    <property type="project" value="UniProtKB-KW"/>
</dbReference>
<dbReference type="Proteomes" id="UP000789508">
    <property type="component" value="Unassembled WGS sequence"/>
</dbReference>
<keyword evidence="7" id="KW-1185">Reference proteome</keyword>
<protein>
    <submittedName>
        <fullName evidence="6">14263_t:CDS:1</fullName>
    </submittedName>
</protein>
<evidence type="ECO:0000256" key="1">
    <source>
        <dbReference type="ARBA" id="ARBA00022741"/>
    </source>
</evidence>
<dbReference type="InterPro" id="IPR032675">
    <property type="entry name" value="LRR_dom_sf"/>
</dbReference>
<dbReference type="Gene3D" id="3.80.10.10">
    <property type="entry name" value="Ribonuclease Inhibitor"/>
    <property type="match status" value="1"/>
</dbReference>
<keyword evidence="1" id="KW-0547">Nucleotide-binding</keyword>
<feature type="region of interest" description="Disordered" evidence="4">
    <location>
        <begin position="1"/>
        <end position="20"/>
    </location>
</feature>
<dbReference type="Pfam" id="PF04548">
    <property type="entry name" value="AIG1"/>
    <property type="match status" value="1"/>
</dbReference>
<dbReference type="PANTHER" id="PTHR10903:SF184">
    <property type="entry name" value="GTP-BINDING PROTEIN A"/>
    <property type="match status" value="1"/>
</dbReference>
<dbReference type="OrthoDB" id="2449544at2759"/>
<keyword evidence="3" id="KW-0175">Coiled coil</keyword>
<dbReference type="InterPro" id="IPR045058">
    <property type="entry name" value="GIMA/IAN/Toc"/>
</dbReference>
<comment type="caution">
    <text evidence="6">The sequence shown here is derived from an EMBL/GenBank/DDBJ whole genome shotgun (WGS) entry which is preliminary data.</text>
</comment>
<dbReference type="SUPFAM" id="SSF52540">
    <property type="entry name" value="P-loop containing nucleoside triphosphate hydrolases"/>
    <property type="match status" value="2"/>
</dbReference>
<organism evidence="6 7">
    <name type="scientific">Ambispora leptoticha</name>
    <dbReference type="NCBI Taxonomy" id="144679"/>
    <lineage>
        <taxon>Eukaryota</taxon>
        <taxon>Fungi</taxon>
        <taxon>Fungi incertae sedis</taxon>
        <taxon>Mucoromycota</taxon>
        <taxon>Glomeromycotina</taxon>
        <taxon>Glomeromycetes</taxon>
        <taxon>Archaeosporales</taxon>
        <taxon>Ambisporaceae</taxon>
        <taxon>Ambispora</taxon>
    </lineage>
</organism>
<gene>
    <name evidence="6" type="ORF">ALEPTO_LOCUS11181</name>
</gene>
<proteinExistence type="predicted"/>
<keyword evidence="2" id="KW-0342">GTP-binding</keyword>
<feature type="coiled-coil region" evidence="3">
    <location>
        <begin position="699"/>
        <end position="733"/>
    </location>
</feature>
<dbReference type="EMBL" id="CAJVPS010016537">
    <property type="protein sequence ID" value="CAG8690309.1"/>
    <property type="molecule type" value="Genomic_DNA"/>
</dbReference>
<evidence type="ECO:0000256" key="2">
    <source>
        <dbReference type="ARBA" id="ARBA00023134"/>
    </source>
</evidence>
<feature type="compositionally biased region" description="Polar residues" evidence="4">
    <location>
        <begin position="1"/>
        <end position="12"/>
    </location>
</feature>
<dbReference type="InterPro" id="IPR006703">
    <property type="entry name" value="G_AIG1"/>
</dbReference>
<dbReference type="InterPro" id="IPR027417">
    <property type="entry name" value="P-loop_NTPase"/>
</dbReference>
<evidence type="ECO:0000313" key="7">
    <source>
        <dbReference type="Proteomes" id="UP000789508"/>
    </source>
</evidence>
<evidence type="ECO:0000256" key="4">
    <source>
        <dbReference type="SAM" id="MobiDB-lite"/>
    </source>
</evidence>